<evidence type="ECO:0000313" key="2">
    <source>
        <dbReference type="EMBL" id="RAH80252.1"/>
    </source>
</evidence>
<dbReference type="RefSeq" id="XP_025526146.1">
    <property type="nucleotide sequence ID" value="XM_025666103.1"/>
</dbReference>
<dbReference type="Proteomes" id="UP000249497">
    <property type="component" value="Unassembled WGS sequence"/>
</dbReference>
<accession>A0A8T8WXY8</accession>
<sequence length="109" mass="11856">MNCYCKYDVSANLLTIVTPAVAIFETVLRPPSDNSHFLAESTPALFAVDTHTCCLSIEALLMMSSFLGWLGTFSSTGPMTRLSQSRVLVPYCWLWGGIGLALLSALHVI</sequence>
<evidence type="ECO:0000313" key="3">
    <source>
        <dbReference type="Proteomes" id="UP000249497"/>
    </source>
</evidence>
<organism evidence="2 3">
    <name type="scientific">Aspergillus japonicus CBS 114.51</name>
    <dbReference type="NCBI Taxonomy" id="1448312"/>
    <lineage>
        <taxon>Eukaryota</taxon>
        <taxon>Fungi</taxon>
        <taxon>Dikarya</taxon>
        <taxon>Ascomycota</taxon>
        <taxon>Pezizomycotina</taxon>
        <taxon>Eurotiomycetes</taxon>
        <taxon>Eurotiomycetidae</taxon>
        <taxon>Eurotiales</taxon>
        <taxon>Aspergillaceae</taxon>
        <taxon>Aspergillus</taxon>
        <taxon>Aspergillus subgen. Circumdati</taxon>
    </lineage>
</organism>
<proteinExistence type="predicted"/>
<gene>
    <name evidence="2" type="ORF">BO86DRAFT_131226</name>
</gene>
<name>A0A8T8WXY8_ASPJA</name>
<keyword evidence="1" id="KW-1133">Transmembrane helix</keyword>
<evidence type="ECO:0000256" key="1">
    <source>
        <dbReference type="SAM" id="Phobius"/>
    </source>
</evidence>
<keyword evidence="3" id="KW-1185">Reference proteome</keyword>
<dbReference type="AlphaFoldDB" id="A0A8T8WXY8"/>
<dbReference type="EMBL" id="KZ824805">
    <property type="protein sequence ID" value="RAH80252.1"/>
    <property type="molecule type" value="Genomic_DNA"/>
</dbReference>
<protein>
    <submittedName>
        <fullName evidence="2">Uncharacterized protein</fullName>
    </submittedName>
</protein>
<feature type="transmembrane region" description="Helical" evidence="1">
    <location>
        <begin position="88"/>
        <end position="108"/>
    </location>
</feature>
<reference evidence="2 3" key="1">
    <citation type="submission" date="2018-02" db="EMBL/GenBank/DDBJ databases">
        <title>The genomes of Aspergillus section Nigri reveals drivers in fungal speciation.</title>
        <authorList>
            <consortium name="DOE Joint Genome Institute"/>
            <person name="Vesth T.C."/>
            <person name="Nybo J."/>
            <person name="Theobald S."/>
            <person name="Brandl J."/>
            <person name="Frisvad J.C."/>
            <person name="Nielsen K.F."/>
            <person name="Lyhne E.K."/>
            <person name="Kogle M.E."/>
            <person name="Kuo A."/>
            <person name="Riley R."/>
            <person name="Clum A."/>
            <person name="Nolan M."/>
            <person name="Lipzen A."/>
            <person name="Salamov A."/>
            <person name="Henrissat B."/>
            <person name="Wiebenga A."/>
            <person name="De vries R.P."/>
            <person name="Grigoriev I.V."/>
            <person name="Mortensen U.H."/>
            <person name="Andersen M.R."/>
            <person name="Baker S.E."/>
        </authorList>
    </citation>
    <scope>NUCLEOTIDE SEQUENCE [LARGE SCALE GENOMIC DNA]</scope>
    <source>
        <strain evidence="2 3">CBS 114.51</strain>
    </source>
</reference>
<keyword evidence="1" id="KW-0812">Transmembrane</keyword>
<dbReference type="GeneID" id="37169795"/>
<keyword evidence="1" id="KW-0472">Membrane</keyword>